<evidence type="ECO:0000256" key="4">
    <source>
        <dbReference type="ARBA" id="ARBA00022833"/>
    </source>
</evidence>
<dbReference type="Gene3D" id="3.30.40.10">
    <property type="entry name" value="Zinc/RING finger domain, C3HC4 (zinc finger)"/>
    <property type="match status" value="1"/>
</dbReference>
<feature type="region of interest" description="Disordered" evidence="6">
    <location>
        <begin position="340"/>
        <end position="378"/>
    </location>
</feature>
<dbReference type="GeneID" id="113215964"/>
<dbReference type="InterPro" id="IPR050784">
    <property type="entry name" value="IAP"/>
</dbReference>
<evidence type="ECO:0000256" key="5">
    <source>
        <dbReference type="PROSITE-ProRule" id="PRU00175"/>
    </source>
</evidence>
<feature type="compositionally biased region" description="Polar residues" evidence="6">
    <location>
        <begin position="13"/>
        <end position="24"/>
    </location>
</feature>
<protein>
    <submittedName>
        <fullName evidence="9">Baculoviral IAP repeat-containing protein 7 isoform X2</fullName>
    </submittedName>
</protein>
<keyword evidence="3 5" id="KW-0863">Zinc-finger</keyword>
<feature type="domain" description="RING-type" evidence="7">
    <location>
        <begin position="388"/>
        <end position="423"/>
    </location>
</feature>
<dbReference type="Pfam" id="PF00653">
    <property type="entry name" value="BIR"/>
    <property type="match status" value="2"/>
</dbReference>
<evidence type="ECO:0000256" key="1">
    <source>
        <dbReference type="ARBA" id="ARBA00006672"/>
    </source>
</evidence>
<dbReference type="InterPro" id="IPR013083">
    <property type="entry name" value="Znf_RING/FYVE/PHD"/>
</dbReference>
<dbReference type="InterPro" id="IPR001370">
    <property type="entry name" value="BIR_rpt"/>
</dbReference>
<dbReference type="SMART" id="SM00238">
    <property type="entry name" value="BIR"/>
    <property type="match status" value="2"/>
</dbReference>
<dbReference type="RefSeq" id="XP_052128463.1">
    <property type="nucleotide sequence ID" value="XM_052272503.1"/>
</dbReference>
<organism evidence="8 9">
    <name type="scientific">Frankliniella occidentalis</name>
    <name type="common">Western flower thrips</name>
    <name type="synonym">Euthrips occidentalis</name>
    <dbReference type="NCBI Taxonomy" id="133901"/>
    <lineage>
        <taxon>Eukaryota</taxon>
        <taxon>Metazoa</taxon>
        <taxon>Ecdysozoa</taxon>
        <taxon>Arthropoda</taxon>
        <taxon>Hexapoda</taxon>
        <taxon>Insecta</taxon>
        <taxon>Pterygota</taxon>
        <taxon>Neoptera</taxon>
        <taxon>Paraneoptera</taxon>
        <taxon>Thysanoptera</taxon>
        <taxon>Terebrantia</taxon>
        <taxon>Thripoidea</taxon>
        <taxon>Thripidae</taxon>
        <taxon>Frankliniella</taxon>
    </lineage>
</organism>
<comment type="similarity">
    <text evidence="1">Belongs to the IAP family.</text>
</comment>
<accession>A0A9C6X3G6</accession>
<dbReference type="GO" id="GO:0005737">
    <property type="term" value="C:cytoplasm"/>
    <property type="evidence" value="ECO:0007669"/>
    <property type="project" value="TreeGrafter"/>
</dbReference>
<dbReference type="PROSITE" id="PS01282">
    <property type="entry name" value="BIR_REPEAT_1"/>
    <property type="match status" value="1"/>
</dbReference>
<dbReference type="InterPro" id="IPR001841">
    <property type="entry name" value="Znf_RING"/>
</dbReference>
<dbReference type="CDD" id="cd16510">
    <property type="entry name" value="RING-HC_IAPs"/>
    <property type="match status" value="1"/>
</dbReference>
<evidence type="ECO:0000256" key="6">
    <source>
        <dbReference type="SAM" id="MobiDB-lite"/>
    </source>
</evidence>
<feature type="compositionally biased region" description="Polar residues" evidence="6">
    <location>
        <begin position="48"/>
        <end position="63"/>
    </location>
</feature>
<dbReference type="SUPFAM" id="SSF57924">
    <property type="entry name" value="Inhibitor of apoptosis (IAP) repeat"/>
    <property type="match status" value="2"/>
</dbReference>
<sequence>MATTHLPVPWTGSRPTYSLPSGQASEPRGEVSQHPEGSIPTRRRAEQGPSTTRAWRPTMTPNPKQGGVIGEVYLLPQHQPAPQHRPTSLPSRSLNYRSEKERLESFAGFPSNAMDVRQLAAAGFWFTKSEDIVRCAFCNVEVGRWEEGDDPIEEHKKWSKNCSFLKRMEVGNIPVDPSNPPPLPPVEHGGYDECGIYNIKKSDNCPVIPSLEKLGIQKRYNPAHPAYTTLDARIESYKSWPIGLKLRPQELAEAGFFYTGLGDKTICFQCGGGLKDWAETDEPWREHALYFSKCGHVVQTKGRDYIAEVLGKRPATLTPEEIRALAIPKEYLNVVQQHPLPEEESQASSSSSSRSSSSSTSEEPQPVSETPTKSIDKPTKTIEDARACKICFSEEIGVAFLPCGHLVSCVNCVPALKTCAVCREPFSATVRVYLS</sequence>
<dbReference type="AlphaFoldDB" id="A0A9C6X3G6"/>
<feature type="compositionally biased region" description="Low complexity" evidence="6">
    <location>
        <begin position="346"/>
        <end position="371"/>
    </location>
</feature>
<evidence type="ECO:0000256" key="3">
    <source>
        <dbReference type="ARBA" id="ARBA00022771"/>
    </source>
</evidence>
<keyword evidence="4" id="KW-0862">Zinc</keyword>
<proteinExistence type="inferred from homology"/>
<dbReference type="PROSITE" id="PS50089">
    <property type="entry name" value="ZF_RING_2"/>
    <property type="match status" value="1"/>
</dbReference>
<dbReference type="Proteomes" id="UP000504606">
    <property type="component" value="Unplaced"/>
</dbReference>
<dbReference type="CDD" id="cd00022">
    <property type="entry name" value="BIR"/>
    <property type="match status" value="2"/>
</dbReference>
<evidence type="ECO:0000313" key="9">
    <source>
        <dbReference type="RefSeq" id="XP_052128463.1"/>
    </source>
</evidence>
<name>A0A9C6X3G6_FRAOC</name>
<dbReference type="FunFam" id="1.10.1170.10:FF:000002">
    <property type="entry name" value="Baculoviral IAP repeat containing 7"/>
    <property type="match status" value="1"/>
</dbReference>
<evidence type="ECO:0000313" key="8">
    <source>
        <dbReference type="Proteomes" id="UP000504606"/>
    </source>
</evidence>
<evidence type="ECO:0000259" key="7">
    <source>
        <dbReference type="PROSITE" id="PS50089"/>
    </source>
</evidence>
<dbReference type="GO" id="GO:0005634">
    <property type="term" value="C:nucleus"/>
    <property type="evidence" value="ECO:0007669"/>
    <property type="project" value="TreeGrafter"/>
</dbReference>
<dbReference type="PANTHER" id="PTHR10044">
    <property type="entry name" value="INHIBITOR OF APOPTOSIS"/>
    <property type="match status" value="1"/>
</dbReference>
<feature type="region of interest" description="Disordered" evidence="6">
    <location>
        <begin position="1"/>
        <end position="68"/>
    </location>
</feature>
<dbReference type="PROSITE" id="PS50143">
    <property type="entry name" value="BIR_REPEAT_2"/>
    <property type="match status" value="2"/>
</dbReference>
<dbReference type="GO" id="GO:0051726">
    <property type="term" value="P:regulation of cell cycle"/>
    <property type="evidence" value="ECO:0007669"/>
    <property type="project" value="TreeGrafter"/>
</dbReference>
<dbReference type="PANTHER" id="PTHR10044:SF174">
    <property type="entry name" value="DEATH-ASSOCIATED INHIBITOR OF APOPTOSIS 1"/>
    <property type="match status" value="1"/>
</dbReference>
<gene>
    <name evidence="9" type="primary">LOC113215964</name>
</gene>
<keyword evidence="2" id="KW-0479">Metal-binding</keyword>
<dbReference type="GO" id="GO:0008270">
    <property type="term" value="F:zinc ion binding"/>
    <property type="evidence" value="ECO:0007669"/>
    <property type="project" value="UniProtKB-KW"/>
</dbReference>
<reference evidence="9" key="1">
    <citation type="submission" date="2025-08" db="UniProtKB">
        <authorList>
            <consortium name="RefSeq"/>
        </authorList>
    </citation>
    <scope>IDENTIFICATION</scope>
    <source>
        <tissue evidence="9">Whole organism</tissue>
    </source>
</reference>
<dbReference type="Pfam" id="PF13920">
    <property type="entry name" value="zf-C3HC4_3"/>
    <property type="match status" value="1"/>
</dbReference>
<keyword evidence="8" id="KW-1185">Reference proteome</keyword>
<evidence type="ECO:0000256" key="2">
    <source>
        <dbReference type="ARBA" id="ARBA00022723"/>
    </source>
</evidence>
<dbReference type="Gene3D" id="1.10.1170.10">
    <property type="entry name" value="Inhibitor Of Apoptosis Protein (2mihbC-IAP-1), Chain A"/>
    <property type="match status" value="2"/>
</dbReference>